<dbReference type="OrthoDB" id="9778896at2"/>
<evidence type="ECO:0000256" key="10">
    <source>
        <dbReference type="ARBA" id="ARBA00033334"/>
    </source>
</evidence>
<dbReference type="InterPro" id="IPR036451">
    <property type="entry name" value="CblAdoTrfase-like_sf"/>
</dbReference>
<evidence type="ECO:0000256" key="8">
    <source>
        <dbReference type="ARBA" id="ARBA00022840"/>
    </source>
</evidence>
<dbReference type="GO" id="GO:0005524">
    <property type="term" value="F:ATP binding"/>
    <property type="evidence" value="ECO:0007669"/>
    <property type="project" value="UniProtKB-UniRule"/>
</dbReference>
<gene>
    <name evidence="16" type="ORF">CBF28_08550</name>
</gene>
<evidence type="ECO:0000256" key="4">
    <source>
        <dbReference type="ARBA" id="ARBA00020963"/>
    </source>
</evidence>
<dbReference type="InterPro" id="IPR016030">
    <property type="entry name" value="CblAdoTrfase-like"/>
</dbReference>
<sequence length="196" mass="22840">MAIYTKTGDKGTTSLFDGQRVKKYSNRVETYGTFDECNTVISVAEKFCQKQENKDFLVHLQYKMFLLAGEIATLDSDKFYAKSEQISTKDIEVLEAKIDDYTSKLPKITTFILPGTSTAGAHLHMARAVCRRGERMLVLLSEEEQENIRPELLKFVNRLSDCLYIIARDEDYFDRQEQRVQEIIRRYYQEESEKSE</sequence>
<dbReference type="EC" id="2.5.1.17" evidence="3 14"/>
<organism evidence="16 17">
    <name type="scientific">Vagococcus carniphilus</name>
    <dbReference type="NCBI Taxonomy" id="218144"/>
    <lineage>
        <taxon>Bacteria</taxon>
        <taxon>Bacillati</taxon>
        <taxon>Bacillota</taxon>
        <taxon>Bacilli</taxon>
        <taxon>Lactobacillales</taxon>
        <taxon>Enterococcaceae</taxon>
        <taxon>Vagococcus</taxon>
    </lineage>
</organism>
<dbReference type="EMBL" id="NGKB01000007">
    <property type="protein sequence ID" value="RSU14193.1"/>
    <property type="molecule type" value="Genomic_DNA"/>
</dbReference>
<dbReference type="SUPFAM" id="SSF89028">
    <property type="entry name" value="Cobalamin adenosyltransferase-like"/>
    <property type="match status" value="1"/>
</dbReference>
<reference evidence="16 17" key="1">
    <citation type="submission" date="2017-05" db="EMBL/GenBank/DDBJ databases">
        <title>Vagococcus spp. assemblies.</title>
        <authorList>
            <person name="Gulvik C.A."/>
        </authorList>
    </citation>
    <scope>NUCLEOTIDE SEQUENCE [LARGE SCALE GENOMIC DNA]</scope>
    <source>
        <strain evidence="16 17">SS1714</strain>
    </source>
</reference>
<dbReference type="GO" id="GO:0008817">
    <property type="term" value="F:corrinoid adenosyltransferase activity"/>
    <property type="evidence" value="ECO:0007669"/>
    <property type="project" value="UniProtKB-UniRule"/>
</dbReference>
<accession>A0A430B1H6</accession>
<evidence type="ECO:0000256" key="9">
    <source>
        <dbReference type="ARBA" id="ARBA00031529"/>
    </source>
</evidence>
<feature type="domain" description="Cobalamin adenosyltransferase-like" evidence="15">
    <location>
        <begin position="3"/>
        <end position="168"/>
    </location>
</feature>
<comment type="catalytic activity">
    <reaction evidence="12 14">
        <text>2 cob(II)yrinate a,c diamide + reduced [electron-transfer flavoprotein] + 2 ATP = 2 adenosylcob(III)yrinate a,c-diamide + 2 triphosphate + oxidized [electron-transfer flavoprotein] + 3 H(+)</text>
        <dbReference type="Rhea" id="RHEA:11528"/>
        <dbReference type="Rhea" id="RHEA-COMP:10685"/>
        <dbReference type="Rhea" id="RHEA-COMP:10686"/>
        <dbReference type="ChEBI" id="CHEBI:15378"/>
        <dbReference type="ChEBI" id="CHEBI:18036"/>
        <dbReference type="ChEBI" id="CHEBI:30616"/>
        <dbReference type="ChEBI" id="CHEBI:57692"/>
        <dbReference type="ChEBI" id="CHEBI:58307"/>
        <dbReference type="ChEBI" id="CHEBI:58503"/>
        <dbReference type="ChEBI" id="CHEBI:58537"/>
        <dbReference type="EC" id="2.5.1.17"/>
    </reaction>
</comment>
<dbReference type="GO" id="GO:0009236">
    <property type="term" value="P:cobalamin biosynthetic process"/>
    <property type="evidence" value="ECO:0007669"/>
    <property type="project" value="UniProtKB-UniRule"/>
</dbReference>
<dbReference type="Pfam" id="PF01923">
    <property type="entry name" value="Cob_adeno_trans"/>
    <property type="match status" value="1"/>
</dbReference>
<keyword evidence="17" id="KW-1185">Reference proteome</keyword>
<evidence type="ECO:0000256" key="13">
    <source>
        <dbReference type="ARBA" id="ARBA00048692"/>
    </source>
</evidence>
<proteinExistence type="inferred from homology"/>
<evidence type="ECO:0000256" key="11">
    <source>
        <dbReference type="ARBA" id="ARBA00033354"/>
    </source>
</evidence>
<evidence type="ECO:0000256" key="7">
    <source>
        <dbReference type="ARBA" id="ARBA00022741"/>
    </source>
</evidence>
<dbReference type="GeneID" id="95580222"/>
<dbReference type="Gene3D" id="1.20.1200.10">
    <property type="entry name" value="Cobalamin adenosyltransferase-like"/>
    <property type="match status" value="1"/>
</dbReference>
<evidence type="ECO:0000256" key="6">
    <source>
        <dbReference type="ARBA" id="ARBA00022679"/>
    </source>
</evidence>
<evidence type="ECO:0000259" key="15">
    <source>
        <dbReference type="Pfam" id="PF01923"/>
    </source>
</evidence>
<dbReference type="AlphaFoldDB" id="A0A430B1H6"/>
<evidence type="ECO:0000256" key="14">
    <source>
        <dbReference type="RuleBase" id="RU366026"/>
    </source>
</evidence>
<evidence type="ECO:0000313" key="17">
    <source>
        <dbReference type="Proteomes" id="UP000288028"/>
    </source>
</evidence>
<keyword evidence="6 14" id="KW-0808">Transferase</keyword>
<dbReference type="InterPro" id="IPR029499">
    <property type="entry name" value="PduO-typ"/>
</dbReference>
<dbReference type="UniPathway" id="UPA00148">
    <property type="reaction ID" value="UER00233"/>
</dbReference>
<evidence type="ECO:0000256" key="2">
    <source>
        <dbReference type="ARBA" id="ARBA00007487"/>
    </source>
</evidence>
<name>A0A430B1H6_9ENTE</name>
<dbReference type="RefSeq" id="WP_126794064.1">
    <property type="nucleotide sequence ID" value="NZ_CP060720.1"/>
</dbReference>
<protein>
    <recommendedName>
        <fullName evidence="4 14">Corrinoid adenosyltransferase</fullName>
        <ecNumber evidence="3 14">2.5.1.17</ecNumber>
    </recommendedName>
    <alternativeName>
        <fullName evidence="9 14">Cob(II)alamin adenosyltransferase</fullName>
    </alternativeName>
    <alternativeName>
        <fullName evidence="11 14">Cob(II)yrinic acid a,c-diamide adenosyltransferase</fullName>
    </alternativeName>
    <alternativeName>
        <fullName evidence="10 14">Cobinamide/cobalamin adenosyltransferase</fullName>
    </alternativeName>
</protein>
<comment type="catalytic activity">
    <reaction evidence="13 14">
        <text>2 cob(II)alamin + reduced [electron-transfer flavoprotein] + 2 ATP = 2 adenosylcob(III)alamin + 2 triphosphate + oxidized [electron-transfer flavoprotein] + 3 H(+)</text>
        <dbReference type="Rhea" id="RHEA:28671"/>
        <dbReference type="Rhea" id="RHEA-COMP:10685"/>
        <dbReference type="Rhea" id="RHEA-COMP:10686"/>
        <dbReference type="ChEBI" id="CHEBI:15378"/>
        <dbReference type="ChEBI" id="CHEBI:16304"/>
        <dbReference type="ChEBI" id="CHEBI:18036"/>
        <dbReference type="ChEBI" id="CHEBI:18408"/>
        <dbReference type="ChEBI" id="CHEBI:30616"/>
        <dbReference type="ChEBI" id="CHEBI:57692"/>
        <dbReference type="ChEBI" id="CHEBI:58307"/>
        <dbReference type="EC" id="2.5.1.17"/>
    </reaction>
</comment>
<evidence type="ECO:0000256" key="12">
    <source>
        <dbReference type="ARBA" id="ARBA00048555"/>
    </source>
</evidence>
<dbReference type="PANTHER" id="PTHR12213:SF0">
    <property type="entry name" value="CORRINOID ADENOSYLTRANSFERASE MMAB"/>
    <property type="match status" value="1"/>
</dbReference>
<keyword evidence="8 14" id="KW-0067">ATP-binding</keyword>
<keyword evidence="5 14" id="KW-0169">Cobalamin biosynthesis</keyword>
<dbReference type="Proteomes" id="UP000288028">
    <property type="component" value="Unassembled WGS sequence"/>
</dbReference>
<comment type="pathway">
    <text evidence="1 14">Cofactor biosynthesis; adenosylcobalamin biosynthesis; adenosylcobalamin from cob(II)yrinate a,c-diamide: step 2/7.</text>
</comment>
<comment type="similarity">
    <text evidence="2 14">Belongs to the Cob(I)alamin adenosyltransferase family.</text>
</comment>
<evidence type="ECO:0000256" key="5">
    <source>
        <dbReference type="ARBA" id="ARBA00022573"/>
    </source>
</evidence>
<evidence type="ECO:0000256" key="3">
    <source>
        <dbReference type="ARBA" id="ARBA00012454"/>
    </source>
</evidence>
<evidence type="ECO:0000313" key="16">
    <source>
        <dbReference type="EMBL" id="RSU14193.1"/>
    </source>
</evidence>
<dbReference type="NCBIfam" id="TIGR00636">
    <property type="entry name" value="PduO_Nterm"/>
    <property type="match status" value="1"/>
</dbReference>
<evidence type="ECO:0000256" key="1">
    <source>
        <dbReference type="ARBA" id="ARBA00005121"/>
    </source>
</evidence>
<dbReference type="PANTHER" id="PTHR12213">
    <property type="entry name" value="CORRINOID ADENOSYLTRANSFERASE"/>
    <property type="match status" value="1"/>
</dbReference>
<comment type="caution">
    <text evidence="16">The sequence shown here is derived from an EMBL/GenBank/DDBJ whole genome shotgun (WGS) entry which is preliminary data.</text>
</comment>
<keyword evidence="7 14" id="KW-0547">Nucleotide-binding</keyword>